<organism evidence="1 6">
    <name type="scientific">Carbonactinospora thermoautotrophica</name>
    <dbReference type="NCBI Taxonomy" id="1469144"/>
    <lineage>
        <taxon>Bacteria</taxon>
        <taxon>Bacillati</taxon>
        <taxon>Actinomycetota</taxon>
        <taxon>Actinomycetes</taxon>
        <taxon>Kitasatosporales</taxon>
        <taxon>Carbonactinosporaceae</taxon>
        <taxon>Carbonactinospora</taxon>
    </lineage>
</organism>
<dbReference type="RefSeq" id="WP_066888232.1">
    <property type="nucleotide sequence ID" value="NZ_CP171739.1"/>
</dbReference>
<evidence type="ECO:0000313" key="1">
    <source>
        <dbReference type="EMBL" id="KWX00297.1"/>
    </source>
</evidence>
<evidence type="ECO:0000313" key="4">
    <source>
        <dbReference type="Proteomes" id="UP000070188"/>
    </source>
</evidence>
<dbReference type="EMBL" id="JYIK01000369">
    <property type="protein sequence ID" value="KWX10641.1"/>
    <property type="molecule type" value="Genomic_DNA"/>
</dbReference>
<dbReference type="OrthoDB" id="163636at2"/>
<keyword evidence="4" id="KW-1185">Reference proteome</keyword>
<name>A0A132MQZ9_9ACTN</name>
<dbReference type="STRING" id="1469144.LI90_2666"/>
<reference evidence="2" key="3">
    <citation type="submission" date="2015-04" db="EMBL/GenBank/DDBJ databases">
        <title>Physiological reanalysis, assessment of diazotrophy, and genome sequences of multiple isolates of Streptomyces thermoautotrophicus.</title>
        <authorList>
            <person name="MacKellar D.C."/>
            <person name="Lieber L."/>
            <person name="Norman J."/>
            <person name="Bolger A."/>
            <person name="Tobin C."/>
            <person name="Murray J.W."/>
            <person name="Woodward J."/>
            <person name="Friesen M."/>
            <person name="Prell J."/>
        </authorList>
    </citation>
    <scope>NUCLEOTIDE SEQUENCE [LARGE SCALE GENOMIC DNA]</scope>
    <source>
        <strain evidence="2">H1</strain>
    </source>
</reference>
<protein>
    <submittedName>
        <fullName evidence="1">Thiamine biosynthesis protein ThiS</fullName>
    </submittedName>
</protein>
<dbReference type="PANTHER" id="PTHR34472:SF1">
    <property type="entry name" value="SULFUR CARRIER PROTEIN THIS"/>
    <property type="match status" value="1"/>
</dbReference>
<dbReference type="InterPro" id="IPR003749">
    <property type="entry name" value="ThiS/MoaD-like"/>
</dbReference>
<evidence type="ECO:0000313" key="2">
    <source>
        <dbReference type="EMBL" id="KWX01634.1"/>
    </source>
</evidence>
<dbReference type="Proteomes" id="UP000070188">
    <property type="component" value="Unassembled WGS sequence"/>
</dbReference>
<reference evidence="4" key="4">
    <citation type="submission" date="2015-04" db="EMBL/GenBank/DDBJ databases">
        <title>Physiological reanalysis, assessment of diazotrophy, and genome sequences of multiple isolates of Streptomyces thermoautotrophicus.</title>
        <authorList>
            <person name="MacKellar D.C."/>
            <person name="Lieber L."/>
            <person name="Norman J."/>
            <person name="Bolger A."/>
            <person name="Tobin C."/>
            <person name="Murray J.W."/>
            <person name="Chang R."/>
            <person name="Ford T."/>
            <person name="Nguyen P.Q."/>
            <person name="Woodward J."/>
            <person name="Permingeat H."/>
            <person name="Joshi N.S."/>
            <person name="Silver P.A."/>
            <person name="Usadel B."/>
            <person name="Rutherford A.W."/>
            <person name="Friesen M."/>
            <person name="Prell J."/>
        </authorList>
    </citation>
    <scope>NUCLEOTIDE SEQUENCE [LARGE SCALE GENOMIC DNA]</scope>
    <source>
        <strain evidence="4">H1</strain>
    </source>
</reference>
<reference evidence="1 6" key="1">
    <citation type="submission" date="2015-02" db="EMBL/GenBank/DDBJ databases">
        <title>Physiological reanalysis, assessment of diazotrophy, and genome sequences of multiple isolates of Streptomyces thermoautotrophicus.</title>
        <authorList>
            <person name="MacKellar D.C."/>
            <person name="Lieber L."/>
            <person name="Norman J."/>
            <person name="Bolger A."/>
            <person name="Tobin C."/>
            <person name="Murray J.W."/>
            <person name="Prell J."/>
        </authorList>
    </citation>
    <scope>NUCLEOTIDE SEQUENCE [LARGE SCALE GENOMIC DNA]</scope>
    <source>
        <strain evidence="1 6">UBT1</strain>
    </source>
</reference>
<dbReference type="InterPro" id="IPR010035">
    <property type="entry name" value="Thi_S"/>
</dbReference>
<dbReference type="EMBL" id="LAXD01000001">
    <property type="protein sequence ID" value="KWX01634.1"/>
    <property type="molecule type" value="Genomic_DNA"/>
</dbReference>
<sequence>MIVIVNGEKRELTPGTTVAELVAELTPAEHGVAVAVNGTVVPRGTWESTELHDADRVEVLTAVQGG</sequence>
<dbReference type="Gene3D" id="3.10.20.30">
    <property type="match status" value="1"/>
</dbReference>
<dbReference type="EMBL" id="JYIJ01000018">
    <property type="protein sequence ID" value="KWX00297.1"/>
    <property type="molecule type" value="Genomic_DNA"/>
</dbReference>
<dbReference type="PANTHER" id="PTHR34472">
    <property type="entry name" value="SULFUR CARRIER PROTEIN THIS"/>
    <property type="match status" value="1"/>
</dbReference>
<comment type="caution">
    <text evidence="1">The sequence shown here is derived from an EMBL/GenBank/DDBJ whole genome shotgun (WGS) entry which is preliminary data.</text>
</comment>
<evidence type="ECO:0000313" key="6">
    <source>
        <dbReference type="Proteomes" id="UP000070659"/>
    </source>
</evidence>
<dbReference type="InterPro" id="IPR016155">
    <property type="entry name" value="Mopterin_synth/thiamin_S_b"/>
</dbReference>
<dbReference type="Pfam" id="PF02597">
    <property type="entry name" value="ThiS"/>
    <property type="match status" value="1"/>
</dbReference>
<dbReference type="AlphaFoldDB" id="A0A132MQZ9"/>
<evidence type="ECO:0000313" key="5">
    <source>
        <dbReference type="Proteomes" id="UP000070598"/>
    </source>
</evidence>
<dbReference type="Proteomes" id="UP000070659">
    <property type="component" value="Unassembled WGS sequence"/>
</dbReference>
<dbReference type="NCBIfam" id="TIGR01683">
    <property type="entry name" value="thiS"/>
    <property type="match status" value="1"/>
</dbReference>
<gene>
    <name evidence="2" type="ORF">LI90_2666</name>
    <name evidence="1" type="ORF">TH66_15770</name>
    <name evidence="3" type="ORF">TR74_02420</name>
</gene>
<reference evidence="5" key="2">
    <citation type="submission" date="2015-02" db="EMBL/GenBank/DDBJ databases">
        <title>Physiological reanalysis, assessment of diazotrophy, and genome sequences of multiple isolates of Streptomyces thermoautotrophicus.</title>
        <authorList>
            <person name="MacKellar D.C."/>
            <person name="Lieber L."/>
            <person name="Norman J."/>
            <person name="Bolger A."/>
            <person name="Tobin C."/>
            <person name="Murray J.W."/>
            <person name="Friesen M."/>
            <person name="Prell J."/>
        </authorList>
    </citation>
    <scope>NUCLEOTIDE SEQUENCE [LARGE SCALE GENOMIC DNA]</scope>
    <source>
        <strain evidence="5">UBT1</strain>
    </source>
</reference>
<accession>A0A132MQZ9</accession>
<proteinExistence type="predicted"/>
<dbReference type="PATRIC" id="fig|1469144.10.peg.2883"/>
<dbReference type="SUPFAM" id="SSF54285">
    <property type="entry name" value="MoaD/ThiS"/>
    <property type="match status" value="1"/>
</dbReference>
<evidence type="ECO:0000313" key="3">
    <source>
        <dbReference type="EMBL" id="KWX10641.1"/>
    </source>
</evidence>
<dbReference type="InterPro" id="IPR012675">
    <property type="entry name" value="Beta-grasp_dom_sf"/>
</dbReference>
<dbReference type="CDD" id="cd00565">
    <property type="entry name" value="Ubl_ThiS"/>
    <property type="match status" value="1"/>
</dbReference>
<dbReference type="Proteomes" id="UP000070598">
    <property type="component" value="Unassembled WGS sequence"/>
</dbReference>